<dbReference type="InterPro" id="IPR000421">
    <property type="entry name" value="FA58C"/>
</dbReference>
<dbReference type="OrthoDB" id="1434826at2"/>
<evidence type="ECO:0000313" key="3">
    <source>
        <dbReference type="Proteomes" id="UP000295620"/>
    </source>
</evidence>
<name>A0A4R6SZK6_9SPHI</name>
<dbReference type="PROSITE" id="PS50022">
    <property type="entry name" value="FA58C_3"/>
    <property type="match status" value="1"/>
</dbReference>
<sequence length="322" mass="34987">MMKNNLLKSLIAIALLSVHTGCKDEVELPDQPLSNYMQIYMPQAVNSPVNKTLSVAQEPQVLIYGANFGGQDYPEQDIPVKFVVDPALVTAYNTANNTNYELLPASAYTLSSTEAVIPKGKLTTGPLKIAVKTTGTDAVPLFKTFLLPVSISGTDFKVNESLRTTLFVVKVQPNFADYPNYDRTSWKIAAFSSQEAEGEGANNGRAVFVLDGNISTYWHSQWKNGNPGPPHSLTIDMGEVKTLHGINATARQVDGNGKPNQVSIETSTDNVTWKVSGAFNLAATKDAQKQFLSAFVPARYFRFVVISAYGSTNVHLAELGAF</sequence>
<dbReference type="InterPro" id="IPR008979">
    <property type="entry name" value="Galactose-bd-like_sf"/>
</dbReference>
<dbReference type="Gene3D" id="2.60.40.1740">
    <property type="entry name" value="hypothetical protein (bacova_03559)"/>
    <property type="match status" value="1"/>
</dbReference>
<dbReference type="InterPro" id="IPR013728">
    <property type="entry name" value="BT_3987-like_N"/>
</dbReference>
<dbReference type="Pfam" id="PF08522">
    <property type="entry name" value="BT_3987-like_N"/>
    <property type="match status" value="1"/>
</dbReference>
<evidence type="ECO:0000313" key="2">
    <source>
        <dbReference type="EMBL" id="TDQ11199.1"/>
    </source>
</evidence>
<gene>
    <name evidence="2" type="ORF">ATK78_0315</name>
</gene>
<dbReference type="RefSeq" id="WP_133574292.1">
    <property type="nucleotide sequence ID" value="NZ_SNYC01000003.1"/>
</dbReference>
<dbReference type="AlphaFoldDB" id="A0A4R6SZK6"/>
<reference evidence="2 3" key="1">
    <citation type="submission" date="2019-03" db="EMBL/GenBank/DDBJ databases">
        <title>Genomic Encyclopedia of Archaeal and Bacterial Type Strains, Phase II (KMG-II): from individual species to whole genera.</title>
        <authorList>
            <person name="Goeker M."/>
        </authorList>
    </citation>
    <scope>NUCLEOTIDE SEQUENCE [LARGE SCALE GENOMIC DNA]</scope>
    <source>
        <strain evidence="2 3">DSM 19035</strain>
    </source>
</reference>
<accession>A0A4R6SZK6</accession>
<proteinExistence type="predicted"/>
<comment type="caution">
    <text evidence="2">The sequence shown here is derived from an EMBL/GenBank/DDBJ whole genome shotgun (WGS) entry which is preliminary data.</text>
</comment>
<organism evidence="2 3">
    <name type="scientific">Pedobacter metabolipauper</name>
    <dbReference type="NCBI Taxonomy" id="425513"/>
    <lineage>
        <taxon>Bacteria</taxon>
        <taxon>Pseudomonadati</taxon>
        <taxon>Bacteroidota</taxon>
        <taxon>Sphingobacteriia</taxon>
        <taxon>Sphingobacteriales</taxon>
        <taxon>Sphingobacteriaceae</taxon>
        <taxon>Pedobacter</taxon>
    </lineage>
</organism>
<dbReference type="SUPFAM" id="SSF49785">
    <property type="entry name" value="Galactose-binding domain-like"/>
    <property type="match status" value="1"/>
</dbReference>
<dbReference type="Proteomes" id="UP000295620">
    <property type="component" value="Unassembled WGS sequence"/>
</dbReference>
<dbReference type="EMBL" id="SNYC01000003">
    <property type="protein sequence ID" value="TDQ11199.1"/>
    <property type="molecule type" value="Genomic_DNA"/>
</dbReference>
<protein>
    <submittedName>
        <fullName evidence="2">F5/8 type C domain-containing protein</fullName>
    </submittedName>
</protein>
<feature type="domain" description="F5/8 type C" evidence="1">
    <location>
        <begin position="168"/>
        <end position="322"/>
    </location>
</feature>
<evidence type="ECO:0000259" key="1">
    <source>
        <dbReference type="PROSITE" id="PS50022"/>
    </source>
</evidence>
<keyword evidence="3" id="KW-1185">Reference proteome</keyword>
<dbReference type="Pfam" id="PF00754">
    <property type="entry name" value="F5_F8_type_C"/>
    <property type="match status" value="1"/>
</dbReference>
<dbReference type="Gene3D" id="2.60.120.260">
    <property type="entry name" value="Galactose-binding domain-like"/>
    <property type="match status" value="1"/>
</dbReference>